<dbReference type="RefSeq" id="WP_158065781.1">
    <property type="nucleotide sequence ID" value="NZ_CP042829.1"/>
</dbReference>
<organism evidence="1 2">
    <name type="scientific">Tepidiforma bonchosmolovskayae</name>
    <dbReference type="NCBI Taxonomy" id="2601677"/>
    <lineage>
        <taxon>Bacteria</taxon>
        <taxon>Bacillati</taxon>
        <taxon>Chloroflexota</taxon>
        <taxon>Tepidiformia</taxon>
        <taxon>Tepidiformales</taxon>
        <taxon>Tepidiformaceae</taxon>
        <taxon>Tepidiforma</taxon>
    </lineage>
</organism>
<dbReference type="PROSITE" id="PS51257">
    <property type="entry name" value="PROKAR_LIPOPROTEIN"/>
    <property type="match status" value="1"/>
</dbReference>
<accession>A0ABX6C1E6</accession>
<evidence type="ECO:0000313" key="2">
    <source>
        <dbReference type="Proteomes" id="UP000326331"/>
    </source>
</evidence>
<dbReference type="EMBL" id="CP042829">
    <property type="protein sequence ID" value="QFG01834.1"/>
    <property type="molecule type" value="Genomic_DNA"/>
</dbReference>
<proteinExistence type="predicted"/>
<dbReference type="Proteomes" id="UP000326331">
    <property type="component" value="Chromosome"/>
</dbReference>
<reference evidence="1 2" key="2">
    <citation type="submission" date="2019-10" db="EMBL/GenBank/DDBJ databases">
        <title>Thermopilla bonchosmolovskayae gen. nov., sp. nov., a moderately thermophilic Chloroflexi bacterium from a Chukotka hot spring (Arctic, Russia), representing a novel classis Thermopillaia, which include previously uncultivated lineage OLB14.</title>
        <authorList>
            <person name="Kochetkova T.V."/>
            <person name="Zayulina K.S."/>
            <person name="Zhigarkov V.S."/>
            <person name="Minaev N.V."/>
            <person name="Novikov A."/>
            <person name="Toshchakov S.V."/>
            <person name="Elcheninov A.G."/>
            <person name="Kublanov I.V."/>
        </authorList>
    </citation>
    <scope>NUCLEOTIDE SEQUENCE [LARGE SCALE GENOMIC DNA]</scope>
    <source>
        <strain evidence="1 2">3753O</strain>
    </source>
</reference>
<evidence type="ECO:0008006" key="3">
    <source>
        <dbReference type="Google" id="ProtNLM"/>
    </source>
</evidence>
<reference evidence="1 2" key="1">
    <citation type="submission" date="2019-08" db="EMBL/GenBank/DDBJ databases">
        <authorList>
            <person name="Toschakov S.V."/>
        </authorList>
    </citation>
    <scope>NUCLEOTIDE SEQUENCE [LARGE SCALE GENOMIC DNA]</scope>
    <source>
        <strain evidence="1 2">3753O</strain>
    </source>
</reference>
<sequence>MDRPGARRVAGLSGGVLLLSLLLLAACTAERQAPAVPGIVAVTAERIRDEHGLATTRSRVTVTFDGPVVPAQSRIPLASHFEFDVLQADGSAKRVLVKTAERSPADRRQVVLEVDALVTRGSTLRVSRRAFNPAAPGVVEAEVGAGLEPVAALLASVALAPADPAFFDPPAPRATDPADDDPAAMRAALARHLRQRGTDAATIADALAVYDAIPPATVPAPKLRAALAALVGTFAEPALTDLLTAQNCTGLPAASIDFRTPPGNERLLARVTYTGNGARVVSVEPGLRDERFELLMPLLAHEAVHCDQADSRVEEIVTTAFDTLLFLQLVAADPSLAQERSRLARELRIDALALINSGGVWPESIGVLRSPGVVQALPGTNADHRSFAEFVVRSYPSVRELQSPTEPLAAAYMAGLASGAGVTAGDPFDLRQLDDLLGRALDIGDLLEVIRAFGLEPAG</sequence>
<keyword evidence="2" id="KW-1185">Reference proteome</keyword>
<gene>
    <name evidence="1" type="ORF">Tbon_00395</name>
</gene>
<evidence type="ECO:0000313" key="1">
    <source>
        <dbReference type="EMBL" id="QFG01834.1"/>
    </source>
</evidence>
<protein>
    <recommendedName>
        <fullName evidence="3">DUF2268 domain-containing protein</fullName>
    </recommendedName>
</protein>
<name>A0ABX6C1E6_9CHLR</name>